<dbReference type="PANTHER" id="PTHR48065">
    <property type="entry name" value="OS10G0469600 PROTEIN"/>
    <property type="match status" value="1"/>
</dbReference>
<dbReference type="Proteomes" id="UP000283530">
    <property type="component" value="Unassembled WGS sequence"/>
</dbReference>
<dbReference type="GO" id="GO:0016020">
    <property type="term" value="C:membrane"/>
    <property type="evidence" value="ECO:0007669"/>
    <property type="project" value="UniProtKB-SubCell"/>
</dbReference>
<evidence type="ECO:0000256" key="4">
    <source>
        <dbReference type="ARBA" id="ARBA00022692"/>
    </source>
</evidence>
<dbReference type="EMBL" id="QPKB01000007">
    <property type="protein sequence ID" value="RWR88312.1"/>
    <property type="molecule type" value="Genomic_DNA"/>
</dbReference>
<dbReference type="GO" id="GO:0016301">
    <property type="term" value="F:kinase activity"/>
    <property type="evidence" value="ECO:0007669"/>
    <property type="project" value="UniProtKB-KW"/>
</dbReference>
<dbReference type="SUPFAM" id="SSF52058">
    <property type="entry name" value="L domain-like"/>
    <property type="match status" value="1"/>
</dbReference>
<evidence type="ECO:0000313" key="10">
    <source>
        <dbReference type="EMBL" id="RWR88312.1"/>
    </source>
</evidence>
<accession>A0A3S3NAF6</accession>
<keyword evidence="6 9" id="KW-1133">Transmembrane helix</keyword>
<organism evidence="10 11">
    <name type="scientific">Cinnamomum micranthum f. kanehirae</name>
    <dbReference type="NCBI Taxonomy" id="337451"/>
    <lineage>
        <taxon>Eukaryota</taxon>
        <taxon>Viridiplantae</taxon>
        <taxon>Streptophyta</taxon>
        <taxon>Embryophyta</taxon>
        <taxon>Tracheophyta</taxon>
        <taxon>Spermatophyta</taxon>
        <taxon>Magnoliopsida</taxon>
        <taxon>Magnoliidae</taxon>
        <taxon>Laurales</taxon>
        <taxon>Lauraceae</taxon>
        <taxon>Cinnamomum</taxon>
    </lineage>
</organism>
<keyword evidence="10" id="KW-0675">Receptor</keyword>
<evidence type="ECO:0000256" key="5">
    <source>
        <dbReference type="ARBA" id="ARBA00022737"/>
    </source>
</evidence>
<dbReference type="PANTHER" id="PTHR48065:SF23">
    <property type="entry name" value="LEUCINE-RICH REPEAT-CONTAINING N-TERMINAL PLANT-TYPE DOMAIN-CONTAINING PROTEIN"/>
    <property type="match status" value="1"/>
</dbReference>
<dbReference type="OrthoDB" id="637646at2759"/>
<keyword evidence="8" id="KW-0325">Glycoprotein</keyword>
<evidence type="ECO:0000256" key="8">
    <source>
        <dbReference type="ARBA" id="ARBA00023180"/>
    </source>
</evidence>
<proteinExistence type="inferred from homology"/>
<protein>
    <submittedName>
        <fullName evidence="10">LRR receptor-like serine/threonine-protein kinase GSO1</fullName>
    </submittedName>
</protein>
<keyword evidence="4 9" id="KW-0812">Transmembrane</keyword>
<gene>
    <name evidence="10" type="ORF">CKAN_01731000</name>
</gene>
<keyword evidence="3" id="KW-0433">Leucine-rich repeat</keyword>
<dbReference type="FunFam" id="3.80.10.10:FF:000111">
    <property type="entry name" value="LRR receptor-like serine/threonine-protein kinase ERECTA"/>
    <property type="match status" value="1"/>
</dbReference>
<dbReference type="Pfam" id="PF00560">
    <property type="entry name" value="LRR_1"/>
    <property type="match status" value="1"/>
</dbReference>
<evidence type="ECO:0000256" key="1">
    <source>
        <dbReference type="ARBA" id="ARBA00004167"/>
    </source>
</evidence>
<evidence type="ECO:0000256" key="3">
    <source>
        <dbReference type="ARBA" id="ARBA00022614"/>
    </source>
</evidence>
<evidence type="ECO:0000313" key="11">
    <source>
        <dbReference type="Proteomes" id="UP000283530"/>
    </source>
</evidence>
<keyword evidence="10" id="KW-0808">Transferase</keyword>
<evidence type="ECO:0000256" key="9">
    <source>
        <dbReference type="SAM" id="Phobius"/>
    </source>
</evidence>
<keyword evidence="7 9" id="KW-0472">Membrane</keyword>
<reference evidence="10 11" key="1">
    <citation type="journal article" date="2019" name="Nat. Plants">
        <title>Stout camphor tree genome fills gaps in understanding of flowering plant genome evolution.</title>
        <authorList>
            <person name="Chaw S.M."/>
            <person name="Liu Y.C."/>
            <person name="Wu Y.W."/>
            <person name="Wang H.Y."/>
            <person name="Lin C.I."/>
            <person name="Wu C.S."/>
            <person name="Ke H.M."/>
            <person name="Chang L.Y."/>
            <person name="Hsu C.Y."/>
            <person name="Yang H.T."/>
            <person name="Sudianto E."/>
            <person name="Hsu M.H."/>
            <person name="Wu K.P."/>
            <person name="Wang L.N."/>
            <person name="Leebens-Mack J.H."/>
            <person name="Tsai I.J."/>
        </authorList>
    </citation>
    <scope>NUCLEOTIDE SEQUENCE [LARGE SCALE GENOMIC DNA]</scope>
    <source>
        <strain evidence="11">cv. Chaw 1501</strain>
        <tissue evidence="10">Young leaves</tissue>
    </source>
</reference>
<dbReference type="InterPro" id="IPR001611">
    <property type="entry name" value="Leu-rich_rpt"/>
</dbReference>
<dbReference type="Gene3D" id="3.80.10.10">
    <property type="entry name" value="Ribonuclease Inhibitor"/>
    <property type="match status" value="1"/>
</dbReference>
<name>A0A3S3NAF6_9MAGN</name>
<keyword evidence="11" id="KW-1185">Reference proteome</keyword>
<keyword evidence="10" id="KW-0418">Kinase</keyword>
<comment type="similarity">
    <text evidence="2">Belongs to the RLP family.</text>
</comment>
<keyword evidence="5" id="KW-0677">Repeat</keyword>
<dbReference type="PRINTS" id="PR00019">
    <property type="entry name" value="LEURICHRPT"/>
</dbReference>
<evidence type="ECO:0000256" key="6">
    <source>
        <dbReference type="ARBA" id="ARBA00022989"/>
    </source>
</evidence>
<feature type="transmembrane region" description="Helical" evidence="9">
    <location>
        <begin position="153"/>
        <end position="174"/>
    </location>
</feature>
<comment type="subcellular location">
    <subcellularLocation>
        <location evidence="1">Membrane</location>
        <topology evidence="1">Single-pass membrane protein</topology>
    </subcellularLocation>
</comment>
<evidence type="ECO:0000256" key="7">
    <source>
        <dbReference type="ARBA" id="ARBA00023136"/>
    </source>
</evidence>
<dbReference type="InterPro" id="IPR032675">
    <property type="entry name" value="LRR_dom_sf"/>
</dbReference>
<dbReference type="STRING" id="337451.A0A3S3NAF6"/>
<sequence length="194" mass="21670">MRPLASKNLDIYSFLDMSRNQLSGDIPATLGNLRGLKTLSLSYNKLFGRIPMSFGSLENLESLDLSHNNFSGEIPQTFTKLLQLSTLDLSNNNLEGQIPSGGQMDRMNDPNDFANNSGLCGVQIHVSCSIAPPPESLNEEHHESWFSWEGAGVGFPLGLFSTLATIYFAGFLSLSPKQRKMHNHNQRRRRLRQM</sequence>
<dbReference type="Pfam" id="PF13855">
    <property type="entry name" value="LRR_8"/>
    <property type="match status" value="1"/>
</dbReference>
<evidence type="ECO:0000256" key="2">
    <source>
        <dbReference type="ARBA" id="ARBA00009592"/>
    </source>
</evidence>
<dbReference type="AlphaFoldDB" id="A0A3S3NAF6"/>
<comment type="caution">
    <text evidence="10">The sequence shown here is derived from an EMBL/GenBank/DDBJ whole genome shotgun (WGS) entry which is preliminary data.</text>
</comment>